<protein>
    <recommendedName>
        <fullName evidence="6 7">Methionine aminopeptidase</fullName>
        <shortName evidence="6">MAP</shortName>
        <shortName evidence="6">MetAP</shortName>
        <ecNumber evidence="6 7">3.4.11.18</ecNumber>
    </recommendedName>
    <alternativeName>
        <fullName evidence="6">Peptidase M</fullName>
    </alternativeName>
</protein>
<comment type="caution">
    <text evidence="9">The sequence shown here is derived from an EMBL/GenBank/DDBJ whole genome shotgun (WGS) entry which is preliminary data.</text>
</comment>
<name>A0A9D1SV48_9FIRM</name>
<dbReference type="HAMAP" id="MF_01974">
    <property type="entry name" value="MetAP_1"/>
    <property type="match status" value="1"/>
</dbReference>
<evidence type="ECO:0000256" key="6">
    <source>
        <dbReference type="HAMAP-Rule" id="MF_01974"/>
    </source>
</evidence>
<dbReference type="GO" id="GO:0046872">
    <property type="term" value="F:metal ion binding"/>
    <property type="evidence" value="ECO:0007669"/>
    <property type="project" value="UniProtKB-UniRule"/>
</dbReference>
<evidence type="ECO:0000259" key="8">
    <source>
        <dbReference type="Pfam" id="PF00557"/>
    </source>
</evidence>
<dbReference type="GO" id="GO:0005829">
    <property type="term" value="C:cytosol"/>
    <property type="evidence" value="ECO:0007669"/>
    <property type="project" value="TreeGrafter"/>
</dbReference>
<dbReference type="PANTHER" id="PTHR43330">
    <property type="entry name" value="METHIONINE AMINOPEPTIDASE"/>
    <property type="match status" value="1"/>
</dbReference>
<dbReference type="Proteomes" id="UP000886857">
    <property type="component" value="Unassembled WGS sequence"/>
</dbReference>
<comment type="cofactor">
    <cofactor evidence="6">
        <name>Co(2+)</name>
        <dbReference type="ChEBI" id="CHEBI:48828"/>
    </cofactor>
    <cofactor evidence="6">
        <name>Zn(2+)</name>
        <dbReference type="ChEBI" id="CHEBI:29105"/>
    </cofactor>
    <cofactor evidence="6">
        <name>Mn(2+)</name>
        <dbReference type="ChEBI" id="CHEBI:29035"/>
    </cofactor>
    <cofactor evidence="6">
        <name>Fe(2+)</name>
        <dbReference type="ChEBI" id="CHEBI:29033"/>
    </cofactor>
    <text evidence="6">Binds 2 divalent metal cations per subunit. Has a high-affinity and a low affinity metal-binding site. The true nature of the physiological cofactor is under debate. The enzyme is active with cobalt, zinc, manganese or divalent iron ions. Most likely, methionine aminopeptidases function as mononuclear Fe(2+)-metalloproteases under physiological conditions, and the catalytically relevant metal-binding site has been assigned to the histidine-containing high-affinity site.</text>
</comment>
<evidence type="ECO:0000256" key="1">
    <source>
        <dbReference type="ARBA" id="ARBA00002521"/>
    </source>
</evidence>
<comment type="catalytic activity">
    <reaction evidence="6 7">
        <text>Release of N-terminal amino acids, preferentially methionine, from peptides and arylamides.</text>
        <dbReference type="EC" id="3.4.11.18"/>
    </reaction>
</comment>
<feature type="binding site" evidence="6">
    <location>
        <position position="175"/>
    </location>
    <ligand>
        <name>substrate</name>
    </ligand>
</feature>
<dbReference type="NCBIfam" id="TIGR00500">
    <property type="entry name" value="met_pdase_I"/>
    <property type="match status" value="1"/>
</dbReference>
<dbReference type="GO" id="GO:0004239">
    <property type="term" value="F:initiator methionyl aminopeptidase activity"/>
    <property type="evidence" value="ECO:0007669"/>
    <property type="project" value="UniProtKB-UniRule"/>
</dbReference>
<comment type="function">
    <text evidence="1 6">Removes the N-terminal methionine from nascent proteins. The N-terminal methionine is often cleaved when the second residue in the primary sequence is small and uncharged (Met-Ala-, Cys, Gly, Pro, Ser, Thr, or Val). Requires deformylation of the N(alpha)-formylated initiator methionine before it can be hydrolyzed.</text>
</comment>
<dbReference type="InterPro" id="IPR001714">
    <property type="entry name" value="Pept_M24_MAP"/>
</dbReference>
<dbReference type="InterPro" id="IPR036005">
    <property type="entry name" value="Creatinase/aminopeptidase-like"/>
</dbReference>
<evidence type="ECO:0000256" key="7">
    <source>
        <dbReference type="RuleBase" id="RU003653"/>
    </source>
</evidence>
<evidence type="ECO:0000256" key="2">
    <source>
        <dbReference type="ARBA" id="ARBA00022438"/>
    </source>
</evidence>
<dbReference type="GO" id="GO:0006508">
    <property type="term" value="P:proteolysis"/>
    <property type="evidence" value="ECO:0007669"/>
    <property type="project" value="UniProtKB-KW"/>
</dbReference>
<keyword evidence="4 6" id="KW-0479">Metal-binding</keyword>
<gene>
    <name evidence="6 9" type="primary">map</name>
    <name evidence="9" type="ORF">IAC73_00205</name>
</gene>
<evidence type="ECO:0000313" key="10">
    <source>
        <dbReference type="Proteomes" id="UP000886857"/>
    </source>
</evidence>
<evidence type="ECO:0000313" key="9">
    <source>
        <dbReference type="EMBL" id="HIU98252.1"/>
    </source>
</evidence>
<dbReference type="GO" id="GO:0070006">
    <property type="term" value="F:metalloaminopeptidase activity"/>
    <property type="evidence" value="ECO:0007669"/>
    <property type="project" value="UniProtKB-UniRule"/>
</dbReference>
<keyword evidence="2 6" id="KW-0031">Aminopeptidase</keyword>
<evidence type="ECO:0000256" key="3">
    <source>
        <dbReference type="ARBA" id="ARBA00022670"/>
    </source>
</evidence>
<reference evidence="9" key="1">
    <citation type="submission" date="2020-10" db="EMBL/GenBank/DDBJ databases">
        <authorList>
            <person name="Gilroy R."/>
        </authorList>
    </citation>
    <scope>NUCLEOTIDE SEQUENCE</scope>
    <source>
        <strain evidence="9">10406</strain>
    </source>
</reference>
<accession>A0A9D1SV48</accession>
<dbReference type="EC" id="3.4.11.18" evidence="6 7"/>
<dbReference type="EMBL" id="DVOE01000002">
    <property type="protein sequence ID" value="HIU98252.1"/>
    <property type="molecule type" value="Genomic_DNA"/>
</dbReference>
<dbReference type="SUPFAM" id="SSF55920">
    <property type="entry name" value="Creatinase/aminopeptidase"/>
    <property type="match status" value="1"/>
</dbReference>
<comment type="subunit">
    <text evidence="6">Monomer.</text>
</comment>
<feature type="domain" description="Peptidase M24" evidence="8">
    <location>
        <begin position="12"/>
        <end position="239"/>
    </location>
</feature>
<feature type="binding site" evidence="6">
    <location>
        <position position="232"/>
    </location>
    <ligand>
        <name>a divalent metal cation</name>
        <dbReference type="ChEBI" id="CHEBI:60240"/>
        <label>2</label>
        <note>catalytic</note>
    </ligand>
</feature>
<feature type="binding site" evidence="6">
    <location>
        <position position="232"/>
    </location>
    <ligand>
        <name>a divalent metal cation</name>
        <dbReference type="ChEBI" id="CHEBI:60240"/>
        <label>1</label>
    </ligand>
</feature>
<dbReference type="InterPro" id="IPR002467">
    <property type="entry name" value="Pept_M24A_MAP1"/>
</dbReference>
<keyword evidence="5 6" id="KW-0378">Hydrolase</keyword>
<dbReference type="Pfam" id="PF00557">
    <property type="entry name" value="Peptidase_M24"/>
    <property type="match status" value="1"/>
</dbReference>
<feature type="binding site" evidence="6">
    <location>
        <position position="168"/>
    </location>
    <ligand>
        <name>a divalent metal cation</name>
        <dbReference type="ChEBI" id="CHEBI:60240"/>
        <label>2</label>
        <note>catalytic</note>
    </ligand>
</feature>
<feature type="binding site" evidence="6">
    <location>
        <position position="77"/>
    </location>
    <ligand>
        <name>substrate</name>
    </ligand>
</feature>
<reference evidence="9" key="2">
    <citation type="journal article" date="2021" name="PeerJ">
        <title>Extensive microbial diversity within the chicken gut microbiome revealed by metagenomics and culture.</title>
        <authorList>
            <person name="Gilroy R."/>
            <person name="Ravi A."/>
            <person name="Getino M."/>
            <person name="Pursley I."/>
            <person name="Horton D.L."/>
            <person name="Alikhan N.F."/>
            <person name="Baker D."/>
            <person name="Gharbi K."/>
            <person name="Hall N."/>
            <person name="Watson M."/>
            <person name="Adriaenssens E.M."/>
            <person name="Foster-Nyarko E."/>
            <person name="Jarju S."/>
            <person name="Secka A."/>
            <person name="Antonio M."/>
            <person name="Oren A."/>
            <person name="Chaudhuri R.R."/>
            <person name="La Ragione R."/>
            <person name="Hildebrand F."/>
            <person name="Pallen M.J."/>
        </authorList>
    </citation>
    <scope>NUCLEOTIDE SEQUENCE</scope>
    <source>
        <strain evidence="9">10406</strain>
    </source>
</reference>
<dbReference type="Gene3D" id="3.90.230.10">
    <property type="entry name" value="Creatinase/methionine aminopeptidase superfamily"/>
    <property type="match status" value="1"/>
</dbReference>
<dbReference type="PANTHER" id="PTHR43330:SF27">
    <property type="entry name" value="METHIONINE AMINOPEPTIDASE"/>
    <property type="match status" value="1"/>
</dbReference>
<proteinExistence type="inferred from homology"/>
<feature type="binding site" evidence="6">
    <location>
        <position position="94"/>
    </location>
    <ligand>
        <name>a divalent metal cation</name>
        <dbReference type="ChEBI" id="CHEBI:60240"/>
        <label>1</label>
    </ligand>
</feature>
<comment type="similarity">
    <text evidence="6">Belongs to the peptidase M24A family. Methionine aminopeptidase type 1 subfamily.</text>
</comment>
<feature type="binding site" evidence="6">
    <location>
        <position position="105"/>
    </location>
    <ligand>
        <name>a divalent metal cation</name>
        <dbReference type="ChEBI" id="CHEBI:60240"/>
        <label>2</label>
        <note>catalytic</note>
    </ligand>
</feature>
<evidence type="ECO:0000256" key="5">
    <source>
        <dbReference type="ARBA" id="ARBA00022801"/>
    </source>
</evidence>
<dbReference type="InterPro" id="IPR000994">
    <property type="entry name" value="Pept_M24"/>
</dbReference>
<evidence type="ECO:0000256" key="4">
    <source>
        <dbReference type="ARBA" id="ARBA00022723"/>
    </source>
</evidence>
<dbReference type="CDD" id="cd01086">
    <property type="entry name" value="MetAP1"/>
    <property type="match status" value="1"/>
</dbReference>
<dbReference type="PRINTS" id="PR00599">
    <property type="entry name" value="MAPEPTIDASE"/>
</dbReference>
<sequence length="247" mass="27233">MITLKSPKEIGYMRRSGMVTRDLLLYLEEKIRPGVSTKKLDEFAYDFITRKGAKPSFLGYAGFPASICASIDEVVVHGIPSARRLEEGMIIGIDTGAILDGWQSDAARTFLVGEVSEEKRRLVETTRESFFKGVAEFRSGGRLGDISHAIQEYNEARGYSIVRDLVGHGIGREMHEDPNVPNFGRAGHGVRLSVGMVLAIEPMVNLGTWKVETLDDGWTCVTADRKPSAHYENTVALTENGAEILTL</sequence>
<feature type="binding site" evidence="6">
    <location>
        <position position="105"/>
    </location>
    <ligand>
        <name>a divalent metal cation</name>
        <dbReference type="ChEBI" id="CHEBI:60240"/>
        <label>1</label>
    </ligand>
</feature>
<keyword evidence="3 6" id="KW-0645">Protease</keyword>
<feature type="binding site" evidence="6">
    <location>
        <position position="201"/>
    </location>
    <ligand>
        <name>a divalent metal cation</name>
        <dbReference type="ChEBI" id="CHEBI:60240"/>
        <label>2</label>
        <note>catalytic</note>
    </ligand>
</feature>
<organism evidence="9 10">
    <name type="scientific">Candidatus Limadaptatus stercoripullorum</name>
    <dbReference type="NCBI Taxonomy" id="2840846"/>
    <lineage>
        <taxon>Bacteria</taxon>
        <taxon>Bacillati</taxon>
        <taxon>Bacillota</taxon>
        <taxon>Clostridia</taxon>
        <taxon>Eubacteriales</taxon>
        <taxon>Candidatus Limadaptatus</taxon>
    </lineage>
</organism>
<dbReference type="AlphaFoldDB" id="A0A9D1SV48"/>